<comment type="cofactor">
    <cofactor evidence="8">
        <name>FAD</name>
        <dbReference type="ChEBI" id="CHEBI:57692"/>
    </cofactor>
    <text evidence="8">Binds 1 FAD per subunit.</text>
</comment>
<gene>
    <name evidence="12" type="ORF">LA66_12025</name>
</gene>
<dbReference type="InterPro" id="IPR036155">
    <property type="entry name" value="Crypto/Photolyase_N_sf"/>
</dbReference>
<evidence type="ECO:0000256" key="8">
    <source>
        <dbReference type="PIRSR" id="PIRSR602081-1"/>
    </source>
</evidence>
<dbReference type="Pfam" id="PF03441">
    <property type="entry name" value="FAD_binding_7"/>
    <property type="match status" value="1"/>
</dbReference>
<dbReference type="PANTHER" id="PTHR11455:SF9">
    <property type="entry name" value="CRYPTOCHROME CIRCADIAN CLOCK 5 ISOFORM X1"/>
    <property type="match status" value="1"/>
</dbReference>
<dbReference type="SUPFAM" id="SSF48173">
    <property type="entry name" value="Cryptochrome/photolyase FAD-binding domain"/>
    <property type="match status" value="1"/>
</dbReference>
<evidence type="ECO:0000256" key="9">
    <source>
        <dbReference type="PIRSR" id="PIRSR602081-2"/>
    </source>
</evidence>
<dbReference type="SUPFAM" id="SSF52425">
    <property type="entry name" value="Cryptochrome/photolyase, N-terminal domain"/>
    <property type="match status" value="1"/>
</dbReference>
<evidence type="ECO:0000313" key="13">
    <source>
        <dbReference type="Proteomes" id="UP000030826"/>
    </source>
</evidence>
<keyword evidence="4 8" id="KW-0285">Flavoprotein</keyword>
<evidence type="ECO:0000256" key="6">
    <source>
        <dbReference type="ARBA" id="ARBA00022991"/>
    </source>
</evidence>
<dbReference type="GO" id="GO:0009416">
    <property type="term" value="P:response to light stimulus"/>
    <property type="evidence" value="ECO:0007669"/>
    <property type="project" value="TreeGrafter"/>
</dbReference>
<accession>A0A0B1Q478</accession>
<feature type="binding site" evidence="8">
    <location>
        <position position="229"/>
    </location>
    <ligand>
        <name>FAD</name>
        <dbReference type="ChEBI" id="CHEBI:57692"/>
    </ligand>
</feature>
<dbReference type="InterPro" id="IPR006050">
    <property type="entry name" value="DNA_photolyase_N"/>
</dbReference>
<dbReference type="Gene3D" id="1.25.40.80">
    <property type="match status" value="1"/>
</dbReference>
<name>A0A0B1Q478_9HYPH</name>
<sequence length="482" mass="54428">MAKEQGQPIIVWLRHDLRLDDNPALAHAAESGRPVIPLFILADANAPVRPYGSAHKWWLHHSLKELSASFGNLGSRLVLRRGDAFAVLEDILSKSGATAVYINRRYGPEASRVDGKLESRFEGVDIQCFEAALLHDPDQVKTGSGGYYKVYTPFMKSVSAGLHSSRHPIDPPSGLAAPEHFPLSESLDTWGLLPTNPNWAKGFQSEWTPGETGAQERLSHFCDELLAGYEEGRNRPSEDLTSRLSPHLHFGEVSALRALTTAEETAHRRKSIPDSDRQTFRRELIWRDFNHHLLYHFQKLATDNFNNRFNALKWRDASGDLKAWQTGRTGYPIVDAGMRQLWQMGWMHNRVRMIVGSFLTKDLLIDWREGEAWFWDTLVDGDEANNTSQWQWIAGTGADAQPFFRIFNPIKQSQDFDPEGDYIRSFVPELSKLPAKAIHAPWEADGATLDQAGVTLGETYPRPIVDHKQARDRANAAFQATR</sequence>
<feature type="binding site" evidence="8">
    <location>
        <position position="280"/>
    </location>
    <ligand>
        <name>FAD</name>
        <dbReference type="ChEBI" id="CHEBI:57692"/>
    </ligand>
</feature>
<feature type="domain" description="Photolyase/cryptochrome alpha/beta" evidence="11">
    <location>
        <begin position="7"/>
        <end position="134"/>
    </location>
</feature>
<evidence type="ECO:0000256" key="7">
    <source>
        <dbReference type="ARBA" id="ARBA00033999"/>
    </source>
</evidence>
<evidence type="ECO:0000256" key="2">
    <source>
        <dbReference type="ARBA" id="ARBA00013149"/>
    </source>
</evidence>
<keyword evidence="5 8" id="KW-0274">FAD</keyword>
<dbReference type="Gene3D" id="1.10.579.10">
    <property type="entry name" value="DNA Cyclobutane Dipyrimidine Photolyase, subunit A, domain 3"/>
    <property type="match status" value="1"/>
</dbReference>
<comment type="catalytic activity">
    <reaction evidence="7">
        <text>cyclobutadipyrimidine (in DNA) = 2 pyrimidine residues (in DNA).</text>
        <dbReference type="EC" id="4.1.99.3"/>
    </reaction>
</comment>
<organism evidence="12 13">
    <name type="scientific">Aureimonas altamirensis</name>
    <dbReference type="NCBI Taxonomy" id="370622"/>
    <lineage>
        <taxon>Bacteria</taxon>
        <taxon>Pseudomonadati</taxon>
        <taxon>Pseudomonadota</taxon>
        <taxon>Alphaproteobacteria</taxon>
        <taxon>Hyphomicrobiales</taxon>
        <taxon>Aurantimonadaceae</taxon>
        <taxon>Aureimonas</taxon>
    </lineage>
</organism>
<dbReference type="GO" id="GO:0003904">
    <property type="term" value="F:deoxyribodipyrimidine photo-lyase activity"/>
    <property type="evidence" value="ECO:0007669"/>
    <property type="project" value="UniProtKB-EC"/>
</dbReference>
<dbReference type="GO" id="GO:0003677">
    <property type="term" value="F:DNA binding"/>
    <property type="evidence" value="ECO:0007669"/>
    <property type="project" value="TreeGrafter"/>
</dbReference>
<evidence type="ECO:0000256" key="3">
    <source>
        <dbReference type="ARBA" id="ARBA00014046"/>
    </source>
</evidence>
<dbReference type="PRINTS" id="PR00147">
    <property type="entry name" value="DNAPHOTLYASE"/>
</dbReference>
<dbReference type="STRING" id="370622.LA66_12025"/>
<dbReference type="RefSeq" id="WP_039193349.1">
    <property type="nucleotide sequence ID" value="NZ_JRFJ01000003.1"/>
</dbReference>
<dbReference type="InterPro" id="IPR018394">
    <property type="entry name" value="DNA_photolyase_1_CS_C"/>
</dbReference>
<dbReference type="OrthoDB" id="9772484at2"/>
<comment type="caution">
    <text evidence="12">The sequence shown here is derived from an EMBL/GenBank/DDBJ whole genome shotgun (WGS) entry which is preliminary data.</text>
</comment>
<evidence type="ECO:0000313" key="12">
    <source>
        <dbReference type="EMBL" id="KHJ54186.1"/>
    </source>
</evidence>
<keyword evidence="6 10" id="KW-0157">Chromophore</keyword>
<dbReference type="PANTHER" id="PTHR11455">
    <property type="entry name" value="CRYPTOCHROME"/>
    <property type="match status" value="1"/>
</dbReference>
<dbReference type="Gene3D" id="3.40.50.620">
    <property type="entry name" value="HUPs"/>
    <property type="match status" value="1"/>
</dbReference>
<comment type="cofactor">
    <cofactor evidence="1">
        <name>(6R)-5,10-methylene-5,6,7,8-tetrahydrofolate</name>
        <dbReference type="ChEBI" id="CHEBI:15636"/>
    </cofactor>
</comment>
<feature type="site" description="Electron transfer via tryptophanyl radical" evidence="9">
    <location>
        <position position="314"/>
    </location>
</feature>
<keyword evidence="12" id="KW-0456">Lyase</keyword>
<dbReference type="InterPro" id="IPR014729">
    <property type="entry name" value="Rossmann-like_a/b/a_fold"/>
</dbReference>
<dbReference type="Pfam" id="PF00875">
    <property type="entry name" value="DNA_photolyase"/>
    <property type="match status" value="1"/>
</dbReference>
<feature type="binding site" evidence="8">
    <location>
        <begin position="380"/>
        <end position="382"/>
    </location>
    <ligand>
        <name>FAD</name>
        <dbReference type="ChEBI" id="CHEBI:57692"/>
    </ligand>
</feature>
<dbReference type="EMBL" id="JRFJ01000003">
    <property type="protein sequence ID" value="KHJ54186.1"/>
    <property type="molecule type" value="Genomic_DNA"/>
</dbReference>
<evidence type="ECO:0000256" key="1">
    <source>
        <dbReference type="ARBA" id="ARBA00001932"/>
    </source>
</evidence>
<dbReference type="InterPro" id="IPR036134">
    <property type="entry name" value="Crypto/Photolyase_FAD-like_sf"/>
</dbReference>
<dbReference type="InterPro" id="IPR002081">
    <property type="entry name" value="Cryptochrome/DNA_photolyase_1"/>
</dbReference>
<evidence type="ECO:0000256" key="10">
    <source>
        <dbReference type="RuleBase" id="RU004182"/>
    </source>
</evidence>
<protein>
    <recommendedName>
        <fullName evidence="3">Deoxyribodipyrimidine photo-lyase</fullName>
        <ecNumber evidence="2">4.1.99.3</ecNumber>
    </recommendedName>
</protein>
<proteinExistence type="inferred from homology"/>
<dbReference type="GO" id="GO:0071949">
    <property type="term" value="F:FAD binding"/>
    <property type="evidence" value="ECO:0007669"/>
    <property type="project" value="TreeGrafter"/>
</dbReference>
<evidence type="ECO:0000256" key="4">
    <source>
        <dbReference type="ARBA" id="ARBA00022630"/>
    </source>
</evidence>
<dbReference type="PROSITE" id="PS00394">
    <property type="entry name" value="DNA_PHOTOLYASES_1_1"/>
    <property type="match status" value="1"/>
</dbReference>
<dbReference type="Proteomes" id="UP000030826">
    <property type="component" value="Unassembled WGS sequence"/>
</dbReference>
<evidence type="ECO:0000256" key="5">
    <source>
        <dbReference type="ARBA" id="ARBA00022827"/>
    </source>
</evidence>
<feature type="site" description="Electron transfer via tryptophanyl radical" evidence="9">
    <location>
        <position position="367"/>
    </location>
</feature>
<dbReference type="PROSITE" id="PS51645">
    <property type="entry name" value="PHR_CRY_ALPHA_BETA"/>
    <property type="match status" value="1"/>
</dbReference>
<dbReference type="AlphaFoldDB" id="A0A0B1Q478"/>
<feature type="binding site" evidence="8">
    <location>
        <begin position="241"/>
        <end position="245"/>
    </location>
    <ligand>
        <name>FAD</name>
        <dbReference type="ChEBI" id="CHEBI:57692"/>
    </ligand>
</feature>
<feature type="site" description="Electron transfer via tryptophanyl radical" evidence="9">
    <location>
        <position position="390"/>
    </location>
</feature>
<dbReference type="FunFam" id="1.10.579.10:FF:000003">
    <property type="entry name" value="Deoxyribodipyrimidine photo-lyase"/>
    <property type="match status" value="1"/>
</dbReference>
<dbReference type="GO" id="GO:0000719">
    <property type="term" value="P:photoreactive repair"/>
    <property type="evidence" value="ECO:0007669"/>
    <property type="project" value="UniProtKB-ARBA"/>
</dbReference>
<evidence type="ECO:0000259" key="11">
    <source>
        <dbReference type="PROSITE" id="PS51645"/>
    </source>
</evidence>
<dbReference type="InterPro" id="IPR005101">
    <property type="entry name" value="Cryptochr/Photolyase_FAD-bd"/>
</dbReference>
<reference evidence="12 13" key="1">
    <citation type="submission" date="2014-09" db="EMBL/GenBank/DDBJ databases">
        <title>Isolation and characterization of Aurantimonas altamirensis ON-56566 from clinical sample following a dog bite.</title>
        <authorList>
            <person name="Eshaghi A."/>
            <person name="Li A."/>
            <person name="Shahinas D."/>
            <person name="Bahn P."/>
            <person name="Kus J.V."/>
            <person name="Patel S.N."/>
        </authorList>
    </citation>
    <scope>NUCLEOTIDE SEQUENCE [LARGE SCALE GENOMIC DNA]</scope>
    <source>
        <strain evidence="12 13">ON-56566</strain>
    </source>
</reference>
<dbReference type="EC" id="4.1.99.3" evidence="2"/>
<comment type="similarity">
    <text evidence="10">Belongs to the DNA photolyase family.</text>
</comment>